<dbReference type="Gene3D" id="1.10.10.10">
    <property type="entry name" value="Winged helix-like DNA-binding domain superfamily/Winged helix DNA-binding domain"/>
    <property type="match status" value="1"/>
</dbReference>
<sequence>MGKRRGFVQMAILQLLNIQEMHGYQIMKELEERSNGLYSASAGTIYPALQELMDKGFIDSTIEKDKKVYTLNKAGEMKVRSWHEAETDDFWEHWREHVEWRQSDESKLLKIQMDQFEHQLRKAIKTVRRQPKRAPELIDVLQEATKRLQNF</sequence>
<accession>A0A398BBR8</accession>
<name>A0A398BBR8_9BACI</name>
<dbReference type="InterPro" id="IPR005149">
    <property type="entry name" value="Tscrpt_reg_PadR_N"/>
</dbReference>
<comment type="caution">
    <text evidence="2">The sequence shown here is derived from an EMBL/GenBank/DDBJ whole genome shotgun (WGS) entry which is preliminary data.</text>
</comment>
<dbReference type="Pfam" id="PF03551">
    <property type="entry name" value="PadR"/>
    <property type="match status" value="1"/>
</dbReference>
<evidence type="ECO:0000313" key="3">
    <source>
        <dbReference type="Proteomes" id="UP000266016"/>
    </source>
</evidence>
<dbReference type="InterPro" id="IPR036390">
    <property type="entry name" value="WH_DNA-bd_sf"/>
</dbReference>
<gene>
    <name evidence="2" type="ORF">D1953_12335</name>
</gene>
<dbReference type="PANTHER" id="PTHR43252:SF2">
    <property type="entry name" value="TRANSCRIPTION REGULATOR, PADR-LIKE FAMILY"/>
    <property type="match status" value="1"/>
</dbReference>
<organism evidence="2 3">
    <name type="scientific">Peribacillus asahii</name>
    <dbReference type="NCBI Taxonomy" id="228899"/>
    <lineage>
        <taxon>Bacteria</taxon>
        <taxon>Bacillati</taxon>
        <taxon>Bacillota</taxon>
        <taxon>Bacilli</taxon>
        <taxon>Bacillales</taxon>
        <taxon>Bacillaceae</taxon>
        <taxon>Peribacillus</taxon>
    </lineage>
</organism>
<dbReference type="RefSeq" id="WP_119117497.1">
    <property type="nucleotide sequence ID" value="NZ_QWVS01000021.1"/>
</dbReference>
<evidence type="ECO:0000259" key="1">
    <source>
        <dbReference type="Pfam" id="PF03551"/>
    </source>
</evidence>
<dbReference type="Proteomes" id="UP000266016">
    <property type="component" value="Unassembled WGS sequence"/>
</dbReference>
<dbReference type="PANTHER" id="PTHR43252">
    <property type="entry name" value="TRANSCRIPTIONAL REGULATOR YQJI"/>
    <property type="match status" value="1"/>
</dbReference>
<keyword evidence="3" id="KW-1185">Reference proteome</keyword>
<proteinExistence type="predicted"/>
<feature type="domain" description="Transcription regulator PadR N-terminal" evidence="1">
    <location>
        <begin position="12"/>
        <end position="79"/>
    </location>
</feature>
<evidence type="ECO:0000313" key="2">
    <source>
        <dbReference type="EMBL" id="RID85083.1"/>
    </source>
</evidence>
<protein>
    <submittedName>
        <fullName evidence="2">PadR family transcriptional regulator</fullName>
    </submittedName>
</protein>
<dbReference type="AlphaFoldDB" id="A0A398BBR8"/>
<dbReference type="SUPFAM" id="SSF46785">
    <property type="entry name" value="Winged helix' DNA-binding domain"/>
    <property type="match status" value="1"/>
</dbReference>
<dbReference type="InterPro" id="IPR036388">
    <property type="entry name" value="WH-like_DNA-bd_sf"/>
</dbReference>
<dbReference type="EMBL" id="QWVS01000021">
    <property type="protein sequence ID" value="RID85083.1"/>
    <property type="molecule type" value="Genomic_DNA"/>
</dbReference>
<reference evidence="2 3" key="1">
    <citation type="submission" date="2018-08" db="EMBL/GenBank/DDBJ databases">
        <title>Bacillus jemisoniae sp. nov., Bacillus chryseoplanitiae sp. nov., Bacillus resnikiae sp. nov., and Bacillus frankliniae sp. nov., isolated from Viking spacecraft and associated surfaces.</title>
        <authorList>
            <person name="Seuylemezian A."/>
            <person name="Vaishampayan P."/>
        </authorList>
    </citation>
    <scope>NUCLEOTIDE SEQUENCE [LARGE SCALE GENOMIC DNA]</scope>
    <source>
        <strain evidence="2 3">MA001</strain>
    </source>
</reference>